<gene>
    <name evidence="11" type="ORF">KDW96_04115</name>
</gene>
<evidence type="ECO:0000259" key="10">
    <source>
        <dbReference type="Pfam" id="PF00155"/>
    </source>
</evidence>
<dbReference type="PROSITE" id="PS00105">
    <property type="entry name" value="AA_TRANSFER_CLASS_1"/>
    <property type="match status" value="1"/>
</dbReference>
<accession>A0ABY5H875</accession>
<evidence type="ECO:0000256" key="6">
    <source>
        <dbReference type="ARBA" id="ARBA00022898"/>
    </source>
</evidence>
<dbReference type="Pfam" id="PF00155">
    <property type="entry name" value="Aminotran_1_2"/>
    <property type="match status" value="1"/>
</dbReference>
<keyword evidence="5" id="KW-0169">Cobalamin biosynthesis</keyword>
<name>A0ABY5H875_9PSED</name>
<dbReference type="PANTHER" id="PTHR42885:SF1">
    <property type="entry name" value="THREONINE-PHOSPHATE DECARBOXYLASE"/>
    <property type="match status" value="1"/>
</dbReference>
<evidence type="ECO:0000256" key="9">
    <source>
        <dbReference type="ARBA" id="ARBA00048531"/>
    </source>
</evidence>
<feature type="domain" description="Aminotransferase class I/classII large" evidence="10">
    <location>
        <begin position="57"/>
        <end position="299"/>
    </location>
</feature>
<evidence type="ECO:0000256" key="2">
    <source>
        <dbReference type="ARBA" id="ARBA00003444"/>
    </source>
</evidence>
<dbReference type="RefSeq" id="WP_255839160.1">
    <property type="nucleotide sequence ID" value="NZ_CP073346.1"/>
</dbReference>
<proteinExistence type="predicted"/>
<evidence type="ECO:0000256" key="1">
    <source>
        <dbReference type="ARBA" id="ARBA00001933"/>
    </source>
</evidence>
<evidence type="ECO:0000256" key="7">
    <source>
        <dbReference type="ARBA" id="ARBA00023239"/>
    </source>
</evidence>
<keyword evidence="7 11" id="KW-0456">Lyase</keyword>
<dbReference type="GO" id="GO:0048472">
    <property type="term" value="F:threonine-phosphate decarboxylase activity"/>
    <property type="evidence" value="ECO:0007669"/>
    <property type="project" value="UniProtKB-EC"/>
</dbReference>
<dbReference type="InterPro" id="IPR015424">
    <property type="entry name" value="PyrdxlP-dep_Trfase"/>
</dbReference>
<keyword evidence="12" id="KW-1185">Reference proteome</keyword>
<dbReference type="InterPro" id="IPR005860">
    <property type="entry name" value="CobD"/>
</dbReference>
<comment type="cofactor">
    <cofactor evidence="1">
        <name>pyridoxal 5'-phosphate</name>
        <dbReference type="ChEBI" id="CHEBI:597326"/>
    </cofactor>
</comment>
<dbReference type="SUPFAM" id="SSF53383">
    <property type="entry name" value="PLP-dependent transferases"/>
    <property type="match status" value="1"/>
</dbReference>
<protein>
    <recommendedName>
        <fullName evidence="4">threonine-phosphate decarboxylase</fullName>
        <ecNumber evidence="4">4.1.1.81</ecNumber>
    </recommendedName>
    <alternativeName>
        <fullName evidence="8">L-threonine-O-3-phosphate decarboxylase</fullName>
    </alternativeName>
</protein>
<comment type="pathway">
    <text evidence="3">Cofactor biosynthesis; adenosylcobalamin biosynthesis.</text>
</comment>
<dbReference type="Gene3D" id="3.40.640.10">
    <property type="entry name" value="Type I PLP-dependent aspartate aminotransferase-like (Major domain)"/>
    <property type="match status" value="1"/>
</dbReference>
<comment type="function">
    <text evidence="2">Decarboxylates L-threonine-O-3-phosphate to yield (R)-1-amino-2-propanol O-2-phosphate, the precursor for the linkage between the nucleotide loop and the corrin ring in cobalamin.</text>
</comment>
<sequence>MLEHGGRLRAAARRHGIALADWLDLSTGVAPHGWALPAIPATAWSRLPEPDDGLDDAARDYYGAPALLPVAGSQAAIQALPRLRGPSRVGILSPAYAEHAAAWRREGHQLLALEAEQVDERLAQLDVLLLINPNNPSGQRFASEQLLAWHARLAARGGWLLVDEAFIDCTPQHSLAAYSDLPGLIVLRSFGKFFGLAGIRLGFVLAEPALLKRLDELLGPWTVNGPARAVATALLRDRQGQRAQRERLLADGRRLGELLGAHGLPPSGGCALFQCCVYPRAQQLHAFLAAHGILTRLFDSPPSLRFGLPADEPGWTRLEQALGRFMEHPI</sequence>
<dbReference type="InterPro" id="IPR004839">
    <property type="entry name" value="Aminotransferase_I/II_large"/>
</dbReference>
<evidence type="ECO:0000313" key="11">
    <source>
        <dbReference type="EMBL" id="UTW08520.1"/>
    </source>
</evidence>
<dbReference type="NCBIfam" id="TIGR01140">
    <property type="entry name" value="L_thr_O3P_dcar"/>
    <property type="match status" value="1"/>
</dbReference>
<dbReference type="CDD" id="cd00609">
    <property type="entry name" value="AAT_like"/>
    <property type="match status" value="1"/>
</dbReference>
<dbReference type="InterPro" id="IPR015422">
    <property type="entry name" value="PyrdxlP-dep_Trfase_small"/>
</dbReference>
<dbReference type="PANTHER" id="PTHR42885">
    <property type="entry name" value="HISTIDINOL-PHOSPHATE AMINOTRANSFERASE-RELATED"/>
    <property type="match status" value="1"/>
</dbReference>
<dbReference type="InterPro" id="IPR004838">
    <property type="entry name" value="NHTrfase_class1_PyrdxlP-BS"/>
</dbReference>
<evidence type="ECO:0000256" key="3">
    <source>
        <dbReference type="ARBA" id="ARBA00004953"/>
    </source>
</evidence>
<comment type="catalytic activity">
    <reaction evidence="9">
        <text>O-phospho-L-threonine + H(+) = (R)-1-aminopropan-2-yl phosphate + CO2</text>
        <dbReference type="Rhea" id="RHEA:11492"/>
        <dbReference type="ChEBI" id="CHEBI:15378"/>
        <dbReference type="ChEBI" id="CHEBI:16526"/>
        <dbReference type="ChEBI" id="CHEBI:58563"/>
        <dbReference type="ChEBI" id="CHEBI:58675"/>
        <dbReference type="EC" id="4.1.1.81"/>
    </reaction>
</comment>
<dbReference type="Proteomes" id="UP001059672">
    <property type="component" value="Chromosome"/>
</dbReference>
<dbReference type="EC" id="4.1.1.81" evidence="4"/>
<organism evidence="11 12">
    <name type="scientific">Pseudomonas benzenivorans</name>
    <dbReference type="NCBI Taxonomy" id="556533"/>
    <lineage>
        <taxon>Bacteria</taxon>
        <taxon>Pseudomonadati</taxon>
        <taxon>Pseudomonadota</taxon>
        <taxon>Gammaproteobacteria</taxon>
        <taxon>Pseudomonadales</taxon>
        <taxon>Pseudomonadaceae</taxon>
        <taxon>Pseudomonas</taxon>
    </lineage>
</organism>
<evidence type="ECO:0000256" key="8">
    <source>
        <dbReference type="ARBA" id="ARBA00029996"/>
    </source>
</evidence>
<evidence type="ECO:0000313" key="12">
    <source>
        <dbReference type="Proteomes" id="UP001059672"/>
    </source>
</evidence>
<dbReference type="InterPro" id="IPR015421">
    <property type="entry name" value="PyrdxlP-dep_Trfase_major"/>
</dbReference>
<dbReference type="EMBL" id="CP073346">
    <property type="protein sequence ID" value="UTW08520.1"/>
    <property type="molecule type" value="Genomic_DNA"/>
</dbReference>
<keyword evidence="6" id="KW-0663">Pyridoxal phosphate</keyword>
<evidence type="ECO:0000256" key="4">
    <source>
        <dbReference type="ARBA" id="ARBA00012285"/>
    </source>
</evidence>
<reference evidence="11" key="1">
    <citation type="submission" date="2021-04" db="EMBL/GenBank/DDBJ databases">
        <title>Oceanospirillales bacteria with DddD are important DMSP degraders in coastal seawater.</title>
        <authorList>
            <person name="Liu J."/>
        </authorList>
    </citation>
    <scope>NUCLEOTIDE SEQUENCE</scope>
    <source>
        <strain evidence="11">D13-4</strain>
    </source>
</reference>
<evidence type="ECO:0000256" key="5">
    <source>
        <dbReference type="ARBA" id="ARBA00022573"/>
    </source>
</evidence>
<dbReference type="Gene3D" id="3.90.1150.10">
    <property type="entry name" value="Aspartate Aminotransferase, domain 1"/>
    <property type="match status" value="1"/>
</dbReference>